<organism evidence="1 2">
    <name type="scientific">Cichorium intybus</name>
    <name type="common">Chicory</name>
    <dbReference type="NCBI Taxonomy" id="13427"/>
    <lineage>
        <taxon>Eukaryota</taxon>
        <taxon>Viridiplantae</taxon>
        <taxon>Streptophyta</taxon>
        <taxon>Embryophyta</taxon>
        <taxon>Tracheophyta</taxon>
        <taxon>Spermatophyta</taxon>
        <taxon>Magnoliopsida</taxon>
        <taxon>eudicotyledons</taxon>
        <taxon>Gunneridae</taxon>
        <taxon>Pentapetalae</taxon>
        <taxon>asterids</taxon>
        <taxon>campanulids</taxon>
        <taxon>Asterales</taxon>
        <taxon>Asteraceae</taxon>
        <taxon>Cichorioideae</taxon>
        <taxon>Cichorieae</taxon>
        <taxon>Cichoriinae</taxon>
        <taxon>Cichorium</taxon>
    </lineage>
</organism>
<evidence type="ECO:0000313" key="2">
    <source>
        <dbReference type="Proteomes" id="UP001055811"/>
    </source>
</evidence>
<name>A0ACB9BEB1_CICIN</name>
<comment type="caution">
    <text evidence="1">The sequence shown here is derived from an EMBL/GenBank/DDBJ whole genome shotgun (WGS) entry which is preliminary data.</text>
</comment>
<proteinExistence type="predicted"/>
<gene>
    <name evidence="1" type="ORF">L2E82_31580</name>
</gene>
<keyword evidence="2" id="KW-1185">Reference proteome</keyword>
<dbReference type="Proteomes" id="UP001055811">
    <property type="component" value="Linkage Group LG06"/>
</dbReference>
<protein>
    <submittedName>
        <fullName evidence="1">Uncharacterized protein</fullName>
    </submittedName>
</protein>
<accession>A0ACB9BEB1</accession>
<reference evidence="1 2" key="2">
    <citation type="journal article" date="2022" name="Mol. Ecol. Resour.">
        <title>The genomes of chicory, endive, great burdock and yacon provide insights into Asteraceae paleo-polyploidization history and plant inulin production.</title>
        <authorList>
            <person name="Fan W."/>
            <person name="Wang S."/>
            <person name="Wang H."/>
            <person name="Wang A."/>
            <person name="Jiang F."/>
            <person name="Liu H."/>
            <person name="Zhao H."/>
            <person name="Xu D."/>
            <person name="Zhang Y."/>
        </authorList>
    </citation>
    <scope>NUCLEOTIDE SEQUENCE [LARGE SCALE GENOMIC DNA]</scope>
    <source>
        <strain evidence="2">cv. Punajuju</strain>
        <tissue evidence="1">Leaves</tissue>
    </source>
</reference>
<dbReference type="EMBL" id="CM042014">
    <property type="protein sequence ID" value="KAI3720591.1"/>
    <property type="molecule type" value="Genomic_DNA"/>
</dbReference>
<evidence type="ECO:0000313" key="1">
    <source>
        <dbReference type="EMBL" id="KAI3720591.1"/>
    </source>
</evidence>
<reference evidence="2" key="1">
    <citation type="journal article" date="2022" name="Mol. Ecol. Resour.">
        <title>The genomes of chicory, endive, great burdock and yacon provide insights into Asteraceae palaeo-polyploidization history and plant inulin production.</title>
        <authorList>
            <person name="Fan W."/>
            <person name="Wang S."/>
            <person name="Wang H."/>
            <person name="Wang A."/>
            <person name="Jiang F."/>
            <person name="Liu H."/>
            <person name="Zhao H."/>
            <person name="Xu D."/>
            <person name="Zhang Y."/>
        </authorList>
    </citation>
    <scope>NUCLEOTIDE SEQUENCE [LARGE SCALE GENOMIC DNA]</scope>
    <source>
        <strain evidence="2">cv. Punajuju</strain>
    </source>
</reference>
<sequence length="101" mass="11466">MFTTSSSLLREFLLYDKMAPPGHQCISKSFPFRTLGPNDIAAKRPGKDDLGQRSKLLHCKAQLQIEAEKGQQRKTWSTEFHSEPNSLVYDFEIGAIQINLL</sequence>